<evidence type="ECO:0000313" key="1">
    <source>
        <dbReference type="EMBL" id="REG25120.1"/>
    </source>
</evidence>
<proteinExistence type="predicted"/>
<comment type="caution">
    <text evidence="1">The sequence shown here is derived from an EMBL/GenBank/DDBJ whole genome shotgun (WGS) entry which is preliminary data.</text>
</comment>
<evidence type="ECO:0008006" key="3">
    <source>
        <dbReference type="Google" id="ProtNLM"/>
    </source>
</evidence>
<keyword evidence="2" id="KW-1185">Reference proteome</keyword>
<name>A0ABX9JRF5_9BACT</name>
<organism evidence="1 2">
    <name type="scientific">Archangium gephyra</name>
    <dbReference type="NCBI Taxonomy" id="48"/>
    <lineage>
        <taxon>Bacteria</taxon>
        <taxon>Pseudomonadati</taxon>
        <taxon>Myxococcota</taxon>
        <taxon>Myxococcia</taxon>
        <taxon>Myxococcales</taxon>
        <taxon>Cystobacterineae</taxon>
        <taxon>Archangiaceae</taxon>
        <taxon>Archangium</taxon>
    </lineage>
</organism>
<sequence>MRIVPRSPSYAVRSGSILGPMNLSHTVKWFLLVPLVSVMWAGCGAIEPPPPSYPHATVTFDVTVPADTPANVVVTVVGSDPSLGGGTAPGFRLRRQETHYLGSVRLPVGEEVSFELWVDEAWRPELSAEGSPVPRHSFRVDGDMTVNATVERWGEPGQGPR</sequence>
<accession>A0ABX9JRF5</accession>
<dbReference type="EMBL" id="QUMU01000013">
    <property type="protein sequence ID" value="REG25120.1"/>
    <property type="molecule type" value="Genomic_DNA"/>
</dbReference>
<protein>
    <recommendedName>
        <fullName evidence="3">Lipoprotein</fullName>
    </recommendedName>
</protein>
<dbReference type="Gene3D" id="2.60.40.10">
    <property type="entry name" value="Immunoglobulins"/>
    <property type="match status" value="1"/>
</dbReference>
<reference evidence="1 2" key="1">
    <citation type="submission" date="2018-08" db="EMBL/GenBank/DDBJ databases">
        <title>Genomic Encyclopedia of Archaeal and Bacterial Type Strains, Phase II (KMG-II): from individual species to whole genera.</title>
        <authorList>
            <person name="Goeker M."/>
        </authorList>
    </citation>
    <scope>NUCLEOTIDE SEQUENCE [LARGE SCALE GENOMIC DNA]</scope>
    <source>
        <strain evidence="1 2">DSM 2261</strain>
    </source>
</reference>
<dbReference type="SUPFAM" id="SSF49452">
    <property type="entry name" value="Starch-binding domain-like"/>
    <property type="match status" value="1"/>
</dbReference>
<dbReference type="Proteomes" id="UP000256345">
    <property type="component" value="Unassembled WGS sequence"/>
</dbReference>
<dbReference type="InterPro" id="IPR013784">
    <property type="entry name" value="Carb-bd-like_fold"/>
</dbReference>
<evidence type="ECO:0000313" key="2">
    <source>
        <dbReference type="Proteomes" id="UP000256345"/>
    </source>
</evidence>
<gene>
    <name evidence="1" type="ORF">ATI61_113184</name>
</gene>
<dbReference type="InterPro" id="IPR013783">
    <property type="entry name" value="Ig-like_fold"/>
</dbReference>